<protein>
    <submittedName>
        <fullName evidence="1">Uncharacterized protein</fullName>
    </submittedName>
</protein>
<dbReference type="AlphaFoldDB" id="A0A2N1MFU5"/>
<accession>A0A2N1MFU5</accession>
<comment type="caution">
    <text evidence="1">The sequence shown here is derived from an EMBL/GenBank/DDBJ whole genome shotgun (WGS) entry which is preliminary data.</text>
</comment>
<dbReference type="Proteomes" id="UP000233469">
    <property type="component" value="Unassembled WGS sequence"/>
</dbReference>
<reference evidence="1 2" key="1">
    <citation type="submission" date="2016-04" db="EMBL/GenBank/DDBJ databases">
        <title>Genome analyses suggest a sexual origin of heterokaryosis in a supposedly ancient asexual fungus.</title>
        <authorList>
            <person name="Ropars J."/>
            <person name="Sedzielewska K."/>
            <person name="Noel J."/>
            <person name="Charron P."/>
            <person name="Farinelli L."/>
            <person name="Marton T."/>
            <person name="Kruger M."/>
            <person name="Pelin A."/>
            <person name="Brachmann A."/>
            <person name="Corradi N."/>
        </authorList>
    </citation>
    <scope>NUCLEOTIDE SEQUENCE [LARGE SCALE GENOMIC DNA]</scope>
    <source>
        <strain evidence="1 2">C2</strain>
    </source>
</reference>
<evidence type="ECO:0000313" key="2">
    <source>
        <dbReference type="Proteomes" id="UP000233469"/>
    </source>
</evidence>
<gene>
    <name evidence="1" type="ORF">RhiirC2_793205</name>
</gene>
<proteinExistence type="predicted"/>
<dbReference type="VEuPathDB" id="FungiDB:RhiirFUN_021341"/>
<dbReference type="EMBL" id="LLXL01002561">
    <property type="protein sequence ID" value="PKK60505.1"/>
    <property type="molecule type" value="Genomic_DNA"/>
</dbReference>
<evidence type="ECO:0000313" key="1">
    <source>
        <dbReference type="EMBL" id="PKK60505.1"/>
    </source>
</evidence>
<organism evidence="1 2">
    <name type="scientific">Rhizophagus irregularis</name>
    <dbReference type="NCBI Taxonomy" id="588596"/>
    <lineage>
        <taxon>Eukaryota</taxon>
        <taxon>Fungi</taxon>
        <taxon>Fungi incertae sedis</taxon>
        <taxon>Mucoromycota</taxon>
        <taxon>Glomeromycotina</taxon>
        <taxon>Glomeromycetes</taxon>
        <taxon>Glomerales</taxon>
        <taxon>Glomeraceae</taxon>
        <taxon>Rhizophagus</taxon>
    </lineage>
</organism>
<dbReference type="VEuPathDB" id="FungiDB:FUN_022130"/>
<reference evidence="1 2" key="2">
    <citation type="submission" date="2017-10" db="EMBL/GenBank/DDBJ databases">
        <title>Extensive intraspecific genome diversity in a model arbuscular mycorrhizal fungus.</title>
        <authorList>
            <person name="Chen E.C.H."/>
            <person name="Morin E."/>
            <person name="Baudet D."/>
            <person name="Noel J."/>
            <person name="Ndikumana S."/>
            <person name="Charron P."/>
            <person name="St-Onge C."/>
            <person name="Giorgi J."/>
            <person name="Grigoriev I.V."/>
            <person name="Roux C."/>
            <person name="Martin F.M."/>
            <person name="Corradi N."/>
        </authorList>
    </citation>
    <scope>NUCLEOTIDE SEQUENCE [LARGE SCALE GENOMIC DNA]</scope>
    <source>
        <strain evidence="1 2">C2</strain>
    </source>
</reference>
<sequence>MACFSGLDALEKVFRCVENLDPGPQFPSVRKFEFQIPGKYLECLKRFSFLGGFFFGDFECADYDGSSVLWMFKCRISITGSSVFLNVFGREFCKWLVSDTWKTQWDSVPNYAFQQSILPTLQ</sequence>
<name>A0A2N1MFU5_9GLOM</name>